<dbReference type="InterPro" id="IPR052036">
    <property type="entry name" value="Hydrolase/PRTase-associated"/>
</dbReference>
<dbReference type="Pfam" id="PF05139">
    <property type="entry name" value="Erythro_esteras"/>
    <property type="match status" value="1"/>
</dbReference>
<proteinExistence type="predicted"/>
<evidence type="ECO:0008006" key="3">
    <source>
        <dbReference type="Google" id="ProtNLM"/>
    </source>
</evidence>
<dbReference type="RefSeq" id="WP_131032022.1">
    <property type="nucleotide sequence ID" value="NZ_SIXF01000031.1"/>
</dbReference>
<keyword evidence="2" id="KW-1185">Reference proteome</keyword>
<name>A0A4Q9H7W3_9SPHI</name>
<dbReference type="PANTHER" id="PTHR31299">
    <property type="entry name" value="ESTERASE, PUTATIVE (AFU_ORTHOLOGUE AFUA_1G05850)-RELATED"/>
    <property type="match status" value="1"/>
</dbReference>
<evidence type="ECO:0000313" key="2">
    <source>
        <dbReference type="Proteomes" id="UP000291819"/>
    </source>
</evidence>
<dbReference type="PANTHER" id="PTHR31299:SF0">
    <property type="entry name" value="ESTERASE, PUTATIVE (AFU_ORTHOLOGUE AFUA_1G05850)-RELATED"/>
    <property type="match status" value="1"/>
</dbReference>
<organism evidence="1 2">
    <name type="scientific">Pedobacter kyonggii</name>
    <dbReference type="NCBI Taxonomy" id="1926871"/>
    <lineage>
        <taxon>Bacteria</taxon>
        <taxon>Pseudomonadati</taxon>
        <taxon>Bacteroidota</taxon>
        <taxon>Sphingobacteriia</taxon>
        <taxon>Sphingobacteriales</taxon>
        <taxon>Sphingobacteriaceae</taxon>
        <taxon>Pedobacter</taxon>
    </lineage>
</organism>
<accession>A0A4Q9H7W3</accession>
<comment type="caution">
    <text evidence="1">The sequence shown here is derived from an EMBL/GenBank/DDBJ whole genome shotgun (WGS) entry which is preliminary data.</text>
</comment>
<evidence type="ECO:0000313" key="1">
    <source>
        <dbReference type="EMBL" id="TBO39954.1"/>
    </source>
</evidence>
<gene>
    <name evidence="1" type="ORF">EYS08_21385</name>
</gene>
<protein>
    <recommendedName>
        <fullName evidence="3">Erythromycin esterase family protein</fullName>
    </recommendedName>
</protein>
<dbReference type="EMBL" id="SIXF01000031">
    <property type="protein sequence ID" value="TBO39954.1"/>
    <property type="molecule type" value="Genomic_DNA"/>
</dbReference>
<dbReference type="SUPFAM" id="SSF159501">
    <property type="entry name" value="EreA/ChaN-like"/>
    <property type="match status" value="1"/>
</dbReference>
<dbReference type="PROSITE" id="PS51257">
    <property type="entry name" value="PROKAR_LIPOPROTEIN"/>
    <property type="match status" value="1"/>
</dbReference>
<sequence length="421" mass="49030">MLNRLLPFVFILIIFSSCAQKDIKLFVAEERIDIQTISPDSTDFSELQAIGKAIGNSRVVMLGEQDHGDSPTFLAKTRLVKYLHEQKGFNVLAFESDFFALNEGWDRLEKQKSKIDPFLLNNIFSIWTKCNSCDDLFYHYVSKTFSDKKPLIISGFDNQVHGLYSREKLKTFLDNYLKSKKINYTNSKKYKIDFLSFIDSITYNKNLQKQRNFKEALQQINRELSVTDTTTFETMLLKSLNALTKSEISFLSKGSDYNQIRDKQMAENLKWLLKYKFPKEKIIVWAHNAHILKHPELIKKSKRPNGDEMKTMGNFFTADQQLNEQTYILGFNSRVGTSGIVTIDKKYPADPPAKNSFETWIPETVPYSFVNFKQFREENPGNKKHFLMKGVYHFTDSASWTDIYDGIFYIREMYPCALVVK</sequence>
<dbReference type="CDD" id="cd14728">
    <property type="entry name" value="Ere-like"/>
    <property type="match status" value="1"/>
</dbReference>
<dbReference type="Gene3D" id="3.40.1660.10">
    <property type="entry name" value="EreA-like (biosynthetic domain)"/>
    <property type="match status" value="2"/>
</dbReference>
<dbReference type="GO" id="GO:0046677">
    <property type="term" value="P:response to antibiotic"/>
    <property type="evidence" value="ECO:0007669"/>
    <property type="project" value="InterPro"/>
</dbReference>
<dbReference type="OrthoDB" id="9810066at2"/>
<dbReference type="AlphaFoldDB" id="A0A4Q9H7W3"/>
<dbReference type="Proteomes" id="UP000291819">
    <property type="component" value="Unassembled WGS sequence"/>
</dbReference>
<dbReference type="InterPro" id="IPR007815">
    <property type="entry name" value="Emycin_Estase"/>
</dbReference>
<reference evidence="1 2" key="1">
    <citation type="submission" date="2019-02" db="EMBL/GenBank/DDBJ databases">
        <title>Pedobacter kyonggii whole genome sequence analysis.</title>
        <authorList>
            <person name="Dahal R.H."/>
        </authorList>
    </citation>
    <scope>NUCLEOTIDE SEQUENCE [LARGE SCALE GENOMIC DNA]</scope>
    <source>
        <strain evidence="1 2">K-4-11-1</strain>
    </source>
</reference>